<dbReference type="Gene3D" id="3.30.559.30">
    <property type="entry name" value="Nonribosomal peptide synthetase, condensation domain"/>
    <property type="match status" value="1"/>
</dbReference>
<dbReference type="Gene3D" id="3.30.300.30">
    <property type="match status" value="1"/>
</dbReference>
<dbReference type="GO" id="GO:0031177">
    <property type="term" value="F:phosphopantetheine binding"/>
    <property type="evidence" value="ECO:0007669"/>
    <property type="project" value="TreeGrafter"/>
</dbReference>
<dbReference type="GO" id="GO:0008610">
    <property type="term" value="P:lipid biosynthetic process"/>
    <property type="evidence" value="ECO:0007669"/>
    <property type="project" value="UniProtKB-ARBA"/>
</dbReference>
<dbReference type="FunFam" id="3.40.50.12780:FF:000012">
    <property type="entry name" value="Non-ribosomal peptide synthetase"/>
    <property type="match status" value="1"/>
</dbReference>
<dbReference type="InterPro" id="IPR020845">
    <property type="entry name" value="AMP-binding_CS"/>
</dbReference>
<dbReference type="EMBL" id="JACBYW010000001">
    <property type="protein sequence ID" value="NYH77417.1"/>
    <property type="molecule type" value="Genomic_DNA"/>
</dbReference>
<dbReference type="GO" id="GO:0003824">
    <property type="term" value="F:catalytic activity"/>
    <property type="evidence" value="ECO:0007669"/>
    <property type="project" value="InterPro"/>
</dbReference>
<dbReference type="Gene3D" id="1.10.1200.10">
    <property type="entry name" value="ACP-like"/>
    <property type="match status" value="1"/>
</dbReference>
<dbReference type="GO" id="GO:0044550">
    <property type="term" value="P:secondary metabolite biosynthetic process"/>
    <property type="evidence" value="ECO:0007669"/>
    <property type="project" value="UniProtKB-ARBA"/>
</dbReference>
<feature type="region of interest" description="Disordered" evidence="4">
    <location>
        <begin position="850"/>
        <end position="871"/>
    </location>
</feature>
<dbReference type="SUPFAM" id="SSF56801">
    <property type="entry name" value="Acetyl-CoA synthetase-like"/>
    <property type="match status" value="1"/>
</dbReference>
<dbReference type="FunFam" id="3.30.300.30:FF:000010">
    <property type="entry name" value="Enterobactin synthetase component F"/>
    <property type="match status" value="1"/>
</dbReference>
<comment type="caution">
    <text evidence="6">The sequence shown here is derived from an EMBL/GenBank/DDBJ whole genome shotgun (WGS) entry which is preliminary data.</text>
</comment>
<dbReference type="Gene3D" id="3.40.50.980">
    <property type="match status" value="2"/>
</dbReference>
<keyword evidence="2" id="KW-0596">Phosphopantetheine</keyword>
<dbReference type="InterPro" id="IPR010071">
    <property type="entry name" value="AA_adenyl_dom"/>
</dbReference>
<dbReference type="InterPro" id="IPR036736">
    <property type="entry name" value="ACP-like_sf"/>
</dbReference>
<reference evidence="6 7" key="1">
    <citation type="submission" date="2020-07" db="EMBL/GenBank/DDBJ databases">
        <title>Genomic Encyclopedia of Type Strains, Phase III (KMG-III): the genomes of soil and plant-associated and newly described type strains.</title>
        <authorList>
            <person name="Whitman W."/>
        </authorList>
    </citation>
    <scope>NUCLEOTIDE SEQUENCE [LARGE SCALE GENOMIC DNA]</scope>
    <source>
        <strain evidence="6 7">CECT 8576</strain>
    </source>
</reference>
<dbReference type="GO" id="GO:0005737">
    <property type="term" value="C:cytoplasm"/>
    <property type="evidence" value="ECO:0007669"/>
    <property type="project" value="TreeGrafter"/>
</dbReference>
<dbReference type="Gene3D" id="2.30.38.10">
    <property type="entry name" value="Luciferase, Domain 3"/>
    <property type="match status" value="1"/>
</dbReference>
<dbReference type="Proteomes" id="UP000548304">
    <property type="component" value="Unassembled WGS sequence"/>
</dbReference>
<dbReference type="GO" id="GO:0043041">
    <property type="term" value="P:amino acid activation for nonribosomal peptide biosynthetic process"/>
    <property type="evidence" value="ECO:0007669"/>
    <property type="project" value="TreeGrafter"/>
</dbReference>
<dbReference type="CDD" id="cd12117">
    <property type="entry name" value="A_NRPS_Srf_like"/>
    <property type="match status" value="1"/>
</dbReference>
<dbReference type="SUPFAM" id="SSF47336">
    <property type="entry name" value="ACP-like"/>
    <property type="match status" value="1"/>
</dbReference>
<dbReference type="Pfam" id="PF00668">
    <property type="entry name" value="Condensation"/>
    <property type="match status" value="1"/>
</dbReference>
<dbReference type="Pfam" id="PF00550">
    <property type="entry name" value="PP-binding"/>
    <property type="match status" value="1"/>
</dbReference>
<evidence type="ECO:0000256" key="1">
    <source>
        <dbReference type="ARBA" id="ARBA00001957"/>
    </source>
</evidence>
<dbReference type="PROSITE" id="PS00455">
    <property type="entry name" value="AMP_BINDING"/>
    <property type="match status" value="1"/>
</dbReference>
<dbReference type="InterPro" id="IPR045851">
    <property type="entry name" value="AMP-bd_C_sf"/>
</dbReference>
<sequence>MDLTEVSVDQAEAIAHAVDVTAEPFDLVRGPLLRVRVLRVTDRDRLLVAVAHRLALDPTALDAFLVEHGLAYTRLRQAPEAPARGATEPGWPSVEECAAARERWLERLSALPVLDLPTDRPHRPRPTRTGAVEPLALPTGLARRLRDVRGIPDDPAVLFAGVAALVARLTPQSAVPLVVPVRPSPAETDTLLGRPETDVVVSALLDGSSTFQDVADQVGAELARARMDAAALPPGALADQIGSCGDPGRQPVPVRVAVRRRTTTLPAYSGVSCTSVDLPVSMATRDLSFAVDLCGDTAGGVLEYDTGLFEPITAQRIVRRFGHLLAAAVENPRAPVTTLPVLPPDERALVVSGWNRTERAFPRDRTAASLFEEQVSRDREARAVEHEGAWLTYGELNERANRLAHRLIDRGVGPDVPVGVCLPRSIDTVVCLVAVLKAGGAYLPLDPEHPVERLAYVVEDAGARVVLTNDVHTHAFSVTAADVISLDALDGSDATRPTTNPVVATTAEHLAYVIYTSGSTGSPKGVAVAHRALSRLVKGADYARLGPDEVHLQLSPLSFDASLLELWGSLLNGGTLVLPPSGLPFPDLLEVALRQHRITVLLLVSPQLHIAAEQFPEALARVPQLLVGGDVLSPSSAAELLPYLDGTRLVHVYGPTECTLFATWKHLEAVDTTRPTVPLGRPITNTRTYVLDENLAPVPVGVPGELWLGGDGLAREYLGRPDLTAARFLADPFGPPGGRIYRTGDLARWLPDGDLEFLGRCDDQIKIRGYRIELGEVDAALAAHPDVRAVATVVRDDAPGGRALAAYLVGDTHPRDVELREHMATRVPSYMIPAAFVWLDRIPLTGNGKVDRNSLPPPEFGGARHSDAPRSTMEDRVLDVMAATLGLDVIGPDDDFFELGGNSLLMVDLFTRLEELAPSSGLNLVDLLEYRTGACIAGLLEAPGGGT</sequence>
<dbReference type="InterPro" id="IPR023213">
    <property type="entry name" value="CAT-like_dom_sf"/>
</dbReference>
<dbReference type="FunFam" id="3.40.50.980:FF:000001">
    <property type="entry name" value="Non-ribosomal peptide synthetase"/>
    <property type="match status" value="1"/>
</dbReference>
<proteinExistence type="predicted"/>
<gene>
    <name evidence="6" type="ORF">FHR84_000731</name>
</gene>
<evidence type="ECO:0000313" key="6">
    <source>
        <dbReference type="EMBL" id="NYH77417.1"/>
    </source>
</evidence>
<protein>
    <submittedName>
        <fullName evidence="6">Amino acid adenylation domain-containing protein</fullName>
    </submittedName>
</protein>
<name>A0A852Z4W3_9ACTN</name>
<comment type="cofactor">
    <cofactor evidence="1">
        <name>pantetheine 4'-phosphate</name>
        <dbReference type="ChEBI" id="CHEBI:47942"/>
    </cofactor>
</comment>
<evidence type="ECO:0000256" key="4">
    <source>
        <dbReference type="SAM" id="MobiDB-lite"/>
    </source>
</evidence>
<dbReference type="AlphaFoldDB" id="A0A852Z4W3"/>
<dbReference type="Pfam" id="PF13193">
    <property type="entry name" value="AMP-binding_C"/>
    <property type="match status" value="1"/>
</dbReference>
<dbReference type="PROSITE" id="PS50075">
    <property type="entry name" value="CARRIER"/>
    <property type="match status" value="1"/>
</dbReference>
<dbReference type="InterPro" id="IPR001242">
    <property type="entry name" value="Condensation_dom"/>
</dbReference>
<feature type="domain" description="Carrier" evidence="5">
    <location>
        <begin position="868"/>
        <end position="944"/>
    </location>
</feature>
<evidence type="ECO:0000256" key="3">
    <source>
        <dbReference type="ARBA" id="ARBA00022553"/>
    </source>
</evidence>
<dbReference type="PANTHER" id="PTHR45527">
    <property type="entry name" value="NONRIBOSOMAL PEPTIDE SYNTHETASE"/>
    <property type="match status" value="1"/>
</dbReference>
<dbReference type="PANTHER" id="PTHR45527:SF1">
    <property type="entry name" value="FATTY ACID SYNTHASE"/>
    <property type="match status" value="1"/>
</dbReference>
<keyword evidence="7" id="KW-1185">Reference proteome</keyword>
<dbReference type="FunFam" id="2.30.38.10:FF:000001">
    <property type="entry name" value="Non-ribosomal peptide synthetase PvdI"/>
    <property type="match status" value="1"/>
</dbReference>
<feature type="compositionally biased region" description="Basic and acidic residues" evidence="4">
    <location>
        <begin position="862"/>
        <end position="871"/>
    </location>
</feature>
<dbReference type="Gene3D" id="3.30.559.10">
    <property type="entry name" value="Chloramphenicol acetyltransferase-like domain"/>
    <property type="match status" value="1"/>
</dbReference>
<dbReference type="SUPFAM" id="SSF52777">
    <property type="entry name" value="CoA-dependent acyltransferases"/>
    <property type="match status" value="2"/>
</dbReference>
<organism evidence="6 7">
    <name type="scientific">Actinopolyspora biskrensis</name>
    <dbReference type="NCBI Taxonomy" id="1470178"/>
    <lineage>
        <taxon>Bacteria</taxon>
        <taxon>Bacillati</taxon>
        <taxon>Actinomycetota</taxon>
        <taxon>Actinomycetes</taxon>
        <taxon>Actinopolysporales</taxon>
        <taxon>Actinopolysporaceae</taxon>
        <taxon>Actinopolyspora</taxon>
    </lineage>
</organism>
<dbReference type="InterPro" id="IPR000873">
    <property type="entry name" value="AMP-dep_synth/lig_dom"/>
</dbReference>
<dbReference type="InterPro" id="IPR025110">
    <property type="entry name" value="AMP-bd_C"/>
</dbReference>
<dbReference type="NCBIfam" id="TIGR01733">
    <property type="entry name" value="AA-adenyl-dom"/>
    <property type="match status" value="1"/>
</dbReference>
<evidence type="ECO:0000259" key="5">
    <source>
        <dbReference type="PROSITE" id="PS50075"/>
    </source>
</evidence>
<evidence type="ECO:0000256" key="2">
    <source>
        <dbReference type="ARBA" id="ARBA00022450"/>
    </source>
</evidence>
<dbReference type="Pfam" id="PF00501">
    <property type="entry name" value="AMP-binding"/>
    <property type="match status" value="1"/>
</dbReference>
<accession>A0A852Z4W3</accession>
<evidence type="ECO:0000313" key="7">
    <source>
        <dbReference type="Proteomes" id="UP000548304"/>
    </source>
</evidence>
<keyword evidence="3" id="KW-0597">Phosphoprotein</keyword>
<dbReference type="InterPro" id="IPR009081">
    <property type="entry name" value="PP-bd_ACP"/>
</dbReference>